<comment type="catalytic activity">
    <reaction evidence="3">
        <text>Cleavage of hydrophobic, N-terminal signal or leader sequences from secreted and periplasmic proteins.</text>
        <dbReference type="EC" id="3.4.21.89"/>
    </reaction>
</comment>
<dbReference type="RefSeq" id="WP_054404585.1">
    <property type="nucleotide sequence ID" value="NZ_LIUT01000006.1"/>
</dbReference>
<feature type="domain" description="Peptidase S26" evidence="4">
    <location>
        <begin position="56"/>
        <end position="209"/>
    </location>
</feature>
<dbReference type="Gene3D" id="2.10.109.10">
    <property type="entry name" value="Umud Fragment, subunit A"/>
    <property type="match status" value="1"/>
</dbReference>
<comment type="caution">
    <text evidence="5">The sequence shown here is derived from an EMBL/GenBank/DDBJ whole genome shotgun (WGS) entry which is preliminary data.</text>
</comment>
<dbReference type="PANTHER" id="PTHR43390:SF1">
    <property type="entry name" value="CHLOROPLAST PROCESSING PEPTIDASE"/>
    <property type="match status" value="1"/>
</dbReference>
<comment type="similarity">
    <text evidence="2 3">Belongs to the peptidase S26 family.</text>
</comment>
<evidence type="ECO:0000256" key="1">
    <source>
        <dbReference type="ARBA" id="ARBA00004401"/>
    </source>
</evidence>
<evidence type="ECO:0000313" key="6">
    <source>
        <dbReference type="Proteomes" id="UP000036932"/>
    </source>
</evidence>
<gene>
    <name evidence="5" type="ORF">AM231_22365</name>
</gene>
<keyword evidence="3" id="KW-0645">Protease</keyword>
<dbReference type="GO" id="GO:0009003">
    <property type="term" value="F:signal peptidase activity"/>
    <property type="evidence" value="ECO:0007669"/>
    <property type="project" value="UniProtKB-EC"/>
</dbReference>
<dbReference type="InterPro" id="IPR019533">
    <property type="entry name" value="Peptidase_S26"/>
</dbReference>
<evidence type="ECO:0000256" key="3">
    <source>
        <dbReference type="RuleBase" id="RU362042"/>
    </source>
</evidence>
<proteinExistence type="inferred from homology"/>
<dbReference type="GO" id="GO:0005886">
    <property type="term" value="C:plasma membrane"/>
    <property type="evidence" value="ECO:0007669"/>
    <property type="project" value="UniProtKB-SubCell"/>
</dbReference>
<dbReference type="GO" id="GO:0006465">
    <property type="term" value="P:signal peptide processing"/>
    <property type="evidence" value="ECO:0007669"/>
    <property type="project" value="InterPro"/>
</dbReference>
<dbReference type="PROSITE" id="PS51257">
    <property type="entry name" value="PROKAR_LIPOPROTEIN"/>
    <property type="match status" value="1"/>
</dbReference>
<dbReference type="OrthoDB" id="2427065at2"/>
<evidence type="ECO:0000313" key="5">
    <source>
        <dbReference type="EMBL" id="KOR76695.1"/>
    </source>
</evidence>
<organism evidence="5 6">
    <name type="scientific">Paenibacillus solani</name>
    <dbReference type="NCBI Taxonomy" id="1705565"/>
    <lineage>
        <taxon>Bacteria</taxon>
        <taxon>Bacillati</taxon>
        <taxon>Bacillota</taxon>
        <taxon>Bacilli</taxon>
        <taxon>Bacillales</taxon>
        <taxon>Paenibacillaceae</taxon>
        <taxon>Paenibacillus</taxon>
    </lineage>
</organism>
<evidence type="ECO:0000256" key="2">
    <source>
        <dbReference type="ARBA" id="ARBA00009370"/>
    </source>
</evidence>
<dbReference type="PANTHER" id="PTHR43390">
    <property type="entry name" value="SIGNAL PEPTIDASE I"/>
    <property type="match status" value="1"/>
</dbReference>
<name>A0A0M1N3U8_9BACL</name>
<dbReference type="GO" id="GO:0004252">
    <property type="term" value="F:serine-type endopeptidase activity"/>
    <property type="evidence" value="ECO:0007669"/>
    <property type="project" value="InterPro"/>
</dbReference>
<dbReference type="SUPFAM" id="SSF51306">
    <property type="entry name" value="LexA/Signal peptidase"/>
    <property type="match status" value="1"/>
</dbReference>
<evidence type="ECO:0000259" key="4">
    <source>
        <dbReference type="Pfam" id="PF10502"/>
    </source>
</evidence>
<dbReference type="NCBIfam" id="TIGR02227">
    <property type="entry name" value="sigpep_I_bact"/>
    <property type="match status" value="1"/>
</dbReference>
<dbReference type="Pfam" id="PF10502">
    <property type="entry name" value="Peptidase_S26"/>
    <property type="match status" value="1"/>
</dbReference>
<dbReference type="EC" id="3.4.21.89" evidence="3"/>
<dbReference type="PATRIC" id="fig|1705565.3.peg.594"/>
<keyword evidence="6" id="KW-1185">Reference proteome</keyword>
<dbReference type="PRINTS" id="PR00727">
    <property type="entry name" value="LEADERPTASE"/>
</dbReference>
<accession>A0A0M1N3U8</accession>
<reference evidence="6" key="1">
    <citation type="submission" date="2015-08" db="EMBL/GenBank/DDBJ databases">
        <title>Genome sequencing project for genomic taxonomy and phylogenomics of Bacillus-like bacteria.</title>
        <authorList>
            <person name="Liu B."/>
            <person name="Wang J."/>
            <person name="Zhu Y."/>
            <person name="Liu G."/>
            <person name="Chen Q."/>
            <person name="Chen Z."/>
            <person name="Lan J."/>
            <person name="Che J."/>
            <person name="Ge C."/>
            <person name="Shi H."/>
            <person name="Pan Z."/>
            <person name="Liu X."/>
        </authorList>
    </citation>
    <scope>NUCLEOTIDE SEQUENCE [LARGE SCALE GENOMIC DNA]</scope>
    <source>
        <strain evidence="6">FJAT-22460</strain>
    </source>
</reference>
<dbReference type="InterPro" id="IPR036286">
    <property type="entry name" value="LexA/Signal_pep-like_sf"/>
</dbReference>
<keyword evidence="3" id="KW-0378">Hydrolase</keyword>
<dbReference type="EMBL" id="LIUT01000006">
    <property type="protein sequence ID" value="KOR76695.1"/>
    <property type="molecule type" value="Genomic_DNA"/>
</dbReference>
<protein>
    <recommendedName>
        <fullName evidence="3">Signal peptidase I</fullName>
        <ecNumber evidence="3">3.4.21.89</ecNumber>
    </recommendedName>
</protein>
<sequence length="214" mass="24855">MRIVWFVVILSVLVTGCHIQESTPQTISDTVTPYYVSETKDVPDDTILVENLIDEMDQGTFEYHSGEWGKFVVNPNQREFNRGDVVYIETPKEELKSKPPQIPEAKILRIVGMPGERLKVKKGHVFINDLRLDAFYGSARNHGMNEEEYMIWANENGEDPRRFNDYFHQNVKEIAIPQEHYFVIGDNWWRSVDSFTFGPIHNKNMVGTVIGYKK</sequence>
<comment type="subcellular location">
    <subcellularLocation>
        <location evidence="1">Cell membrane</location>
        <topology evidence="1">Single-pass type II membrane protein</topology>
    </subcellularLocation>
    <subcellularLocation>
        <location evidence="3">Membrane</location>
        <topology evidence="3">Single-pass type II membrane protein</topology>
    </subcellularLocation>
</comment>
<dbReference type="Proteomes" id="UP000036932">
    <property type="component" value="Unassembled WGS sequence"/>
</dbReference>
<dbReference type="InterPro" id="IPR000223">
    <property type="entry name" value="Pept_S26A_signal_pept_1"/>
</dbReference>
<dbReference type="AlphaFoldDB" id="A0A0M1N3U8"/>